<name>A0ABQ9HQ26_9NEOP</name>
<sequence>MKESYSNMKLILRVIKYHEFQWQICRDLKVVALLLGMQLGYTKFCCFIFEWDSRACALHYTKSLLETGKKKESRMNPLLIHKKILLPPLYFVKAISKDGEACKYLRAKFSRLSEAKVKKGVFVGPQISEIFCDTQFNKVLQGDEKTAWESFAGNKRADNYIELVEDLLSSYEMLGCTLFWILFFHIIIWTSF</sequence>
<gene>
    <name evidence="2" type="ORF">PR048_012698</name>
</gene>
<evidence type="ECO:0000313" key="2">
    <source>
        <dbReference type="EMBL" id="KAJ8886487.1"/>
    </source>
</evidence>
<comment type="caution">
    <text evidence="2">The sequence shown here is derived from an EMBL/GenBank/DDBJ whole genome shotgun (WGS) entry which is preliminary data.</text>
</comment>
<dbReference type="PANTHER" id="PTHR46114">
    <property type="entry name" value="APPLE DOMAIN-CONTAINING PROTEIN"/>
    <property type="match status" value="1"/>
</dbReference>
<protein>
    <submittedName>
        <fullName evidence="2">Uncharacterized protein</fullName>
    </submittedName>
</protein>
<keyword evidence="1" id="KW-0472">Membrane</keyword>
<proteinExistence type="predicted"/>
<feature type="transmembrane region" description="Helical" evidence="1">
    <location>
        <begin position="171"/>
        <end position="190"/>
    </location>
</feature>
<keyword evidence="1" id="KW-1133">Transmembrane helix</keyword>
<keyword evidence="1" id="KW-0812">Transmembrane</keyword>
<accession>A0ABQ9HQ26</accession>
<dbReference type="EMBL" id="JARBHB010000004">
    <property type="protein sequence ID" value="KAJ8886487.1"/>
    <property type="molecule type" value="Genomic_DNA"/>
</dbReference>
<evidence type="ECO:0000256" key="1">
    <source>
        <dbReference type="SAM" id="Phobius"/>
    </source>
</evidence>
<keyword evidence="3" id="KW-1185">Reference proteome</keyword>
<dbReference type="Proteomes" id="UP001159363">
    <property type="component" value="Chromosome X"/>
</dbReference>
<reference evidence="2 3" key="1">
    <citation type="submission" date="2023-02" db="EMBL/GenBank/DDBJ databases">
        <title>LHISI_Scaffold_Assembly.</title>
        <authorList>
            <person name="Stuart O.P."/>
            <person name="Cleave R."/>
            <person name="Magrath M.J.L."/>
            <person name="Mikheyev A.S."/>
        </authorList>
    </citation>
    <scope>NUCLEOTIDE SEQUENCE [LARGE SCALE GENOMIC DNA]</scope>
    <source>
        <strain evidence="2">Daus_M_001</strain>
        <tissue evidence="2">Leg muscle</tissue>
    </source>
</reference>
<evidence type="ECO:0000313" key="3">
    <source>
        <dbReference type="Proteomes" id="UP001159363"/>
    </source>
</evidence>
<dbReference type="PANTHER" id="PTHR46114:SF1">
    <property type="entry name" value="ZAD DOMAIN-CONTAINING PROTEIN"/>
    <property type="match status" value="1"/>
</dbReference>
<organism evidence="2 3">
    <name type="scientific">Dryococelus australis</name>
    <dbReference type="NCBI Taxonomy" id="614101"/>
    <lineage>
        <taxon>Eukaryota</taxon>
        <taxon>Metazoa</taxon>
        <taxon>Ecdysozoa</taxon>
        <taxon>Arthropoda</taxon>
        <taxon>Hexapoda</taxon>
        <taxon>Insecta</taxon>
        <taxon>Pterygota</taxon>
        <taxon>Neoptera</taxon>
        <taxon>Polyneoptera</taxon>
        <taxon>Phasmatodea</taxon>
        <taxon>Verophasmatodea</taxon>
        <taxon>Anareolatae</taxon>
        <taxon>Phasmatidae</taxon>
        <taxon>Eurycanthinae</taxon>
        <taxon>Dryococelus</taxon>
    </lineage>
</organism>